<evidence type="ECO:0000313" key="3">
    <source>
        <dbReference type="Proteomes" id="UP001156102"/>
    </source>
</evidence>
<name>A0AA41X4C5_9BACI</name>
<feature type="transmembrane region" description="Helical" evidence="1">
    <location>
        <begin position="323"/>
        <end position="344"/>
    </location>
</feature>
<feature type="transmembrane region" description="Helical" evidence="1">
    <location>
        <begin position="176"/>
        <end position="198"/>
    </location>
</feature>
<protein>
    <recommendedName>
        <fullName evidence="4">ABC transporter permease</fullName>
    </recommendedName>
</protein>
<proteinExistence type="predicted"/>
<feature type="transmembrane region" description="Helical" evidence="1">
    <location>
        <begin position="61"/>
        <end position="82"/>
    </location>
</feature>
<sequence>MFHKALWAYNWKHSKWPALLLLLIHLYYLPYDLFTRAQQQGKQLLDRLQTGDYYYDFYFYGSMHLLIQMAAIALLACSLLGWERTMRRTDALFSLPMPRKHIFWSKWLFGMTAVAACLLVSWASMWLVLTTTIHAQYQSFAPYHTYFLYCFIVLSAVFTLFMLAGALTGGLLAQGLLGMLFVSLPSLLMALITSVMQVHMSNGEQMWKLVHPWQKAADIMSVSAPLQEFAIQYNLAVGHTLFDTSMAPVQIDIPSPWLLSVPLLYSTVCALLAARLYERSRQEYSAEALLFPRLRPLVLVLAFLCCGLFGGTVSGLGSMASALSFYIGFTLFGMAGALCAARLLHWRFPRAAKQ</sequence>
<feature type="transmembrane region" description="Helical" evidence="1">
    <location>
        <begin position="297"/>
        <end position="317"/>
    </location>
</feature>
<keyword evidence="1" id="KW-0812">Transmembrane</keyword>
<gene>
    <name evidence="2" type="ORF">NK662_00160</name>
</gene>
<feature type="transmembrane region" description="Helical" evidence="1">
    <location>
        <begin position="103"/>
        <end position="126"/>
    </location>
</feature>
<dbReference type="PANTHER" id="PTHR39177">
    <property type="entry name" value="ABC TRANSPORTER PERMEASE YTRC-RELATED"/>
    <property type="match status" value="1"/>
</dbReference>
<dbReference type="EMBL" id="JANCLT010000001">
    <property type="protein sequence ID" value="MCP8966948.1"/>
    <property type="molecule type" value="Genomic_DNA"/>
</dbReference>
<dbReference type="InterPro" id="IPR053046">
    <property type="entry name" value="ABC-5_transporter"/>
</dbReference>
<evidence type="ECO:0008006" key="4">
    <source>
        <dbReference type="Google" id="ProtNLM"/>
    </source>
</evidence>
<dbReference type="Proteomes" id="UP001156102">
    <property type="component" value="Unassembled WGS sequence"/>
</dbReference>
<dbReference type="RefSeq" id="WP_254756144.1">
    <property type="nucleotide sequence ID" value="NZ_JANCLT010000001.1"/>
</dbReference>
<dbReference type="PANTHER" id="PTHR39177:SF1">
    <property type="entry name" value="ABC TRANSPORTER PERMEASE YTRC-RELATED"/>
    <property type="match status" value="1"/>
</dbReference>
<dbReference type="AlphaFoldDB" id="A0AA41X4C5"/>
<feature type="transmembrane region" description="Helical" evidence="1">
    <location>
        <begin position="146"/>
        <end position="164"/>
    </location>
</feature>
<evidence type="ECO:0000256" key="1">
    <source>
        <dbReference type="SAM" id="Phobius"/>
    </source>
</evidence>
<reference evidence="2" key="1">
    <citation type="submission" date="2022-07" db="EMBL/GenBank/DDBJ databases">
        <authorList>
            <person name="Li W.-J."/>
            <person name="Deng Q.-Q."/>
        </authorList>
    </citation>
    <scope>NUCLEOTIDE SEQUENCE</scope>
    <source>
        <strain evidence="2">SYSU M60031</strain>
    </source>
</reference>
<comment type="caution">
    <text evidence="2">The sequence shown here is derived from an EMBL/GenBank/DDBJ whole genome shotgun (WGS) entry which is preliminary data.</text>
</comment>
<organism evidence="2 3">
    <name type="scientific">Ectobacillus ponti</name>
    <dbReference type="NCBI Taxonomy" id="2961894"/>
    <lineage>
        <taxon>Bacteria</taxon>
        <taxon>Bacillati</taxon>
        <taxon>Bacillota</taxon>
        <taxon>Bacilli</taxon>
        <taxon>Bacillales</taxon>
        <taxon>Bacillaceae</taxon>
        <taxon>Ectobacillus</taxon>
    </lineage>
</organism>
<keyword evidence="3" id="KW-1185">Reference proteome</keyword>
<accession>A0AA41X4C5</accession>
<keyword evidence="1" id="KW-0472">Membrane</keyword>
<keyword evidence="1" id="KW-1133">Transmembrane helix</keyword>
<feature type="transmembrane region" description="Helical" evidence="1">
    <location>
        <begin position="257"/>
        <end position="277"/>
    </location>
</feature>
<evidence type="ECO:0000313" key="2">
    <source>
        <dbReference type="EMBL" id="MCP8966948.1"/>
    </source>
</evidence>